<dbReference type="EMBL" id="CP093442">
    <property type="protein sequence ID" value="UOF01090.1"/>
    <property type="molecule type" value="Genomic_DNA"/>
</dbReference>
<name>A0ABY4CFV7_9BACT</name>
<reference evidence="1" key="1">
    <citation type="submission" date="2022-03" db="EMBL/GenBank/DDBJ databases">
        <title>Genome Identification and Characterization of new species Bdellovibrio reynosense LBG001 sp. nov. from a Mexico soil sample.</title>
        <authorList>
            <person name="Camilli A."/>
            <person name="Ajao Y."/>
            <person name="Guo X."/>
        </authorList>
    </citation>
    <scope>NUCLEOTIDE SEQUENCE</scope>
    <source>
        <strain evidence="1">LBG001</strain>
    </source>
</reference>
<dbReference type="SUPFAM" id="SSF56935">
    <property type="entry name" value="Porins"/>
    <property type="match status" value="1"/>
</dbReference>
<evidence type="ECO:0008006" key="3">
    <source>
        <dbReference type="Google" id="ProtNLM"/>
    </source>
</evidence>
<evidence type="ECO:0000313" key="1">
    <source>
        <dbReference type="EMBL" id="UOF01090.1"/>
    </source>
</evidence>
<proteinExistence type="predicted"/>
<sequence length="372" mass="40169">MGLIYVVLVILLSPVVGHTQELYEPFRGIRSLGMGGVVISIVNDAEAVFHNPAALGRVEGLNIHLLELGLGGRMLSPEDLAAIEGIDSDDPSTYNDLFGTRLNFKANGALGLALPYFGVGYYTDYDLSLELHNPGYPEFTTYFKNDSAVSIGAAYPVGPKSYIGMALKRMTRWGGETQELGLTTVANAGDIQGVMDEFENKGQGYGIDLALLTEVPAPLSPVLTVVWQDVGSTAFTKTGGADAPPHVPQNLSAGVSLGLDLPGLDWVFAMEGRHLLEPEVQIGKKVHIGTEISIPFLDLRAGINQGYMTYGVGFDFLIFRLDAASYTEELGIYPGQTADNRVMIGLSIDLGFDANFNFTDNSGKKRKLKQRR</sequence>
<gene>
    <name evidence="1" type="ORF">MNR06_15420</name>
</gene>
<dbReference type="Proteomes" id="UP000830116">
    <property type="component" value="Chromosome"/>
</dbReference>
<keyword evidence="2" id="KW-1185">Reference proteome</keyword>
<organism evidence="1 2">
    <name type="scientific">Bdellovibrio reynosensis</name>
    <dbReference type="NCBI Taxonomy" id="2835041"/>
    <lineage>
        <taxon>Bacteria</taxon>
        <taxon>Pseudomonadati</taxon>
        <taxon>Bdellovibrionota</taxon>
        <taxon>Bdellovibrionia</taxon>
        <taxon>Bdellovibrionales</taxon>
        <taxon>Pseudobdellovibrionaceae</taxon>
        <taxon>Bdellovibrio</taxon>
    </lineage>
</organism>
<dbReference type="Gene3D" id="2.40.160.60">
    <property type="entry name" value="Outer membrane protein transport protein (OMPP1/FadL/TodX)"/>
    <property type="match status" value="1"/>
</dbReference>
<evidence type="ECO:0000313" key="2">
    <source>
        <dbReference type="Proteomes" id="UP000830116"/>
    </source>
</evidence>
<dbReference type="RefSeq" id="WP_243537357.1">
    <property type="nucleotide sequence ID" value="NZ_CP093442.1"/>
</dbReference>
<protein>
    <recommendedName>
        <fullName evidence="3">PorV/PorQ family protein</fullName>
    </recommendedName>
</protein>
<accession>A0ABY4CFV7</accession>